<dbReference type="PANTHER" id="PTHR33564">
    <property type="entry name" value="TRANSMEMBRANE PROTEIN"/>
    <property type="match status" value="1"/>
</dbReference>
<evidence type="ECO:0000256" key="1">
    <source>
        <dbReference type="SAM" id="MobiDB-lite"/>
    </source>
</evidence>
<feature type="transmembrane region" description="Helical" evidence="2">
    <location>
        <begin position="12"/>
        <end position="35"/>
    </location>
</feature>
<name>A0A1J7ICP2_LUPAN</name>
<dbReference type="Gramene" id="OIW11925">
    <property type="protein sequence ID" value="OIW11925"/>
    <property type="gene ID" value="TanjilG_18198"/>
</dbReference>
<reference evidence="3 4" key="1">
    <citation type="journal article" date="2017" name="Plant Biotechnol. J.">
        <title>A comprehensive draft genome sequence for lupin (Lupinus angustifolius), an emerging health food: insights into plant-microbe interactions and legume evolution.</title>
        <authorList>
            <person name="Hane J.K."/>
            <person name="Ming Y."/>
            <person name="Kamphuis L.G."/>
            <person name="Nelson M.N."/>
            <person name="Garg G."/>
            <person name="Atkins C.A."/>
            <person name="Bayer P.E."/>
            <person name="Bravo A."/>
            <person name="Bringans S."/>
            <person name="Cannon S."/>
            <person name="Edwards D."/>
            <person name="Foley R."/>
            <person name="Gao L.L."/>
            <person name="Harrison M.J."/>
            <person name="Huang W."/>
            <person name="Hurgobin B."/>
            <person name="Li S."/>
            <person name="Liu C.W."/>
            <person name="McGrath A."/>
            <person name="Morahan G."/>
            <person name="Murray J."/>
            <person name="Weller J."/>
            <person name="Jian J."/>
            <person name="Singh K.B."/>
        </authorList>
    </citation>
    <scope>NUCLEOTIDE SEQUENCE [LARGE SCALE GENOMIC DNA]</scope>
    <source>
        <strain evidence="4">cv. Tanjil</strain>
        <tissue evidence="3">Whole plant</tissue>
    </source>
</reference>
<evidence type="ECO:0000256" key="2">
    <source>
        <dbReference type="SAM" id="Phobius"/>
    </source>
</evidence>
<organism evidence="3 4">
    <name type="scientific">Lupinus angustifolius</name>
    <name type="common">Narrow-leaved blue lupine</name>
    <dbReference type="NCBI Taxonomy" id="3871"/>
    <lineage>
        <taxon>Eukaryota</taxon>
        <taxon>Viridiplantae</taxon>
        <taxon>Streptophyta</taxon>
        <taxon>Embryophyta</taxon>
        <taxon>Tracheophyta</taxon>
        <taxon>Spermatophyta</taxon>
        <taxon>Magnoliopsida</taxon>
        <taxon>eudicotyledons</taxon>
        <taxon>Gunneridae</taxon>
        <taxon>Pentapetalae</taxon>
        <taxon>rosids</taxon>
        <taxon>fabids</taxon>
        <taxon>Fabales</taxon>
        <taxon>Fabaceae</taxon>
        <taxon>Papilionoideae</taxon>
        <taxon>50 kb inversion clade</taxon>
        <taxon>genistoids sensu lato</taxon>
        <taxon>core genistoids</taxon>
        <taxon>Genisteae</taxon>
        <taxon>Lupinus</taxon>
    </lineage>
</organism>
<keyword evidence="2" id="KW-0812">Transmembrane</keyword>
<evidence type="ECO:0008006" key="5">
    <source>
        <dbReference type="Google" id="ProtNLM"/>
    </source>
</evidence>
<feature type="region of interest" description="Disordered" evidence="1">
    <location>
        <begin position="60"/>
        <end position="112"/>
    </location>
</feature>
<keyword evidence="4" id="KW-1185">Reference proteome</keyword>
<keyword evidence="2" id="KW-1133">Transmembrane helix</keyword>
<dbReference type="AlphaFoldDB" id="A0A1J7ICP2"/>
<gene>
    <name evidence="3" type="ORF">TanjilG_18198</name>
</gene>
<dbReference type="KEGG" id="lang:109347170"/>
<dbReference type="Proteomes" id="UP000188354">
    <property type="component" value="Chromosome LG05"/>
</dbReference>
<keyword evidence="2" id="KW-0472">Membrane</keyword>
<protein>
    <recommendedName>
        <fullName evidence="5">Transmembrane protein</fullName>
    </recommendedName>
</protein>
<dbReference type="OrthoDB" id="695890at2759"/>
<evidence type="ECO:0000313" key="3">
    <source>
        <dbReference type="EMBL" id="OIW11925.1"/>
    </source>
</evidence>
<accession>A0A1J7ICP2</accession>
<dbReference type="EMBL" id="CM007365">
    <property type="protein sequence ID" value="OIW11925.1"/>
    <property type="molecule type" value="Genomic_DNA"/>
</dbReference>
<dbReference type="STRING" id="3871.A0A1J7ICP2"/>
<proteinExistence type="predicted"/>
<dbReference type="OMA" id="PWITRRE"/>
<feature type="compositionally biased region" description="Basic and acidic residues" evidence="1">
    <location>
        <begin position="73"/>
        <end position="107"/>
    </location>
</feature>
<dbReference type="PANTHER" id="PTHR33564:SF15">
    <property type="entry name" value="PROTEIN, PUTATIVE-RELATED"/>
    <property type="match status" value="1"/>
</dbReference>
<evidence type="ECO:0000313" key="4">
    <source>
        <dbReference type="Proteomes" id="UP000188354"/>
    </source>
</evidence>
<sequence>MFMSIEQNHMASSISNGIVLTTAMVVSTTVLYFAFSRQKTHSPSFQISNKQILRSCLYSEEKRRGRKKNKRVKFAENVKVKERRESDKKMKKVERNEKRESSSRNRSMEMNGMPENRVALYKGMLRDRGNRIAFCH</sequence>